<organism evidence="1">
    <name type="scientific">Tanacetum cinerariifolium</name>
    <name type="common">Dalmatian daisy</name>
    <name type="synonym">Chrysanthemum cinerariifolium</name>
    <dbReference type="NCBI Taxonomy" id="118510"/>
    <lineage>
        <taxon>Eukaryota</taxon>
        <taxon>Viridiplantae</taxon>
        <taxon>Streptophyta</taxon>
        <taxon>Embryophyta</taxon>
        <taxon>Tracheophyta</taxon>
        <taxon>Spermatophyta</taxon>
        <taxon>Magnoliopsida</taxon>
        <taxon>eudicotyledons</taxon>
        <taxon>Gunneridae</taxon>
        <taxon>Pentapetalae</taxon>
        <taxon>asterids</taxon>
        <taxon>campanulids</taxon>
        <taxon>Asterales</taxon>
        <taxon>Asteraceae</taxon>
        <taxon>Asteroideae</taxon>
        <taxon>Anthemideae</taxon>
        <taxon>Anthemidinae</taxon>
        <taxon>Tanacetum</taxon>
    </lineage>
</organism>
<gene>
    <name evidence="1" type="ORF">Tci_597680</name>
</gene>
<proteinExistence type="predicted"/>
<feature type="non-terminal residue" evidence="1">
    <location>
        <position position="1"/>
    </location>
</feature>
<dbReference type="AlphaFoldDB" id="A0A699JBC4"/>
<accession>A0A699JBC4</accession>
<evidence type="ECO:0000313" key="1">
    <source>
        <dbReference type="EMBL" id="GFA25708.1"/>
    </source>
</evidence>
<protein>
    <submittedName>
        <fullName evidence="1">Uncharacterized protein</fullName>
    </submittedName>
</protein>
<comment type="caution">
    <text evidence="1">The sequence shown here is derived from an EMBL/GenBank/DDBJ whole genome shotgun (WGS) entry which is preliminary data.</text>
</comment>
<reference evidence="1" key="1">
    <citation type="journal article" date="2019" name="Sci. Rep.">
        <title>Draft genome of Tanacetum cinerariifolium, the natural source of mosquito coil.</title>
        <authorList>
            <person name="Yamashiro T."/>
            <person name="Shiraishi A."/>
            <person name="Satake H."/>
            <person name="Nakayama K."/>
        </authorList>
    </citation>
    <scope>NUCLEOTIDE SEQUENCE</scope>
</reference>
<name>A0A699JBC4_TANCI</name>
<dbReference type="EMBL" id="BKCJ010393706">
    <property type="protein sequence ID" value="GFA25708.1"/>
    <property type="molecule type" value="Genomic_DNA"/>
</dbReference>
<sequence length="31" mass="3687">FAYSSDEEIPNYSDVEEMIFHEDPSLDEHKI</sequence>